<keyword evidence="2" id="KW-1185">Reference proteome</keyword>
<evidence type="ECO:0000313" key="2">
    <source>
        <dbReference type="Proteomes" id="UP001225644"/>
    </source>
</evidence>
<sequence>MQPKFRFSCDGNRLIWVDYGPEDYRRFRGGDDNAYLDFLAAANRACQEARDEHPLHWPVRVPFDAEDYAAWARENPTKAGQPDAHLEWAVWVARQPQRLAALRSRHRLQCYVPSDELLRTETTVWGLPVVVYDAATAHSLTAPLPPEFLQAVVRELFRKFWRDATPFERLSPLRARGFAAVPGDRLVLAMQVKYLQAATARFAARVPAELPASFTVPARHRIRPPRSYPWLEILSLPLLLIGAHDDVEIAEILARCSEPEELPLELWESFFAERGITFLTREAHHFFFEVHAEGYIEEIKGSLRSAVEKPNPLRRNRLRRVK</sequence>
<evidence type="ECO:0000313" key="1">
    <source>
        <dbReference type="EMBL" id="MDQ0287198.1"/>
    </source>
</evidence>
<dbReference type="EMBL" id="JAUSUX010000020">
    <property type="protein sequence ID" value="MDQ0287198.1"/>
    <property type="molecule type" value="Genomic_DNA"/>
</dbReference>
<dbReference type="Proteomes" id="UP001225644">
    <property type="component" value="Unassembled WGS sequence"/>
</dbReference>
<accession>A0ABU0B6Y2</accession>
<reference evidence="1 2" key="1">
    <citation type="submission" date="2023-07" db="EMBL/GenBank/DDBJ databases">
        <title>Genomic Encyclopedia of Type Strains, Phase IV (KMG-IV): sequencing the most valuable type-strain genomes for metagenomic binning, comparative biology and taxonomic classification.</title>
        <authorList>
            <person name="Goeker M."/>
        </authorList>
    </citation>
    <scope>NUCLEOTIDE SEQUENCE [LARGE SCALE GENOMIC DNA]</scope>
    <source>
        <strain evidence="1 2">DSM 12396</strain>
    </source>
</reference>
<comment type="caution">
    <text evidence="1">The sequence shown here is derived from an EMBL/GenBank/DDBJ whole genome shotgun (WGS) entry which is preliminary data.</text>
</comment>
<protein>
    <submittedName>
        <fullName evidence="1">Uncharacterized protein</fullName>
    </submittedName>
</protein>
<organism evidence="1 2">
    <name type="scientific">Desulfofundulus luciae</name>
    <dbReference type="NCBI Taxonomy" id="74702"/>
    <lineage>
        <taxon>Bacteria</taxon>
        <taxon>Bacillati</taxon>
        <taxon>Bacillota</taxon>
        <taxon>Clostridia</taxon>
        <taxon>Eubacteriales</taxon>
        <taxon>Peptococcaceae</taxon>
        <taxon>Desulfofundulus</taxon>
    </lineage>
</organism>
<gene>
    <name evidence="1" type="ORF">J2Z49_002317</name>
</gene>
<proteinExistence type="predicted"/>
<name>A0ABU0B6Y2_9FIRM</name>
<dbReference type="RefSeq" id="WP_307403067.1">
    <property type="nucleotide sequence ID" value="NZ_JAUSUX010000020.1"/>
</dbReference>